<dbReference type="FunFam" id="3.40.30.10:FF:000001">
    <property type="entry name" value="Thioredoxin"/>
    <property type="match status" value="1"/>
</dbReference>
<accession>A0A1M7ZFQ2</accession>
<keyword evidence="5 9" id="KW-0676">Redox-active center</keyword>
<dbReference type="CDD" id="cd02947">
    <property type="entry name" value="TRX_family"/>
    <property type="match status" value="1"/>
</dbReference>
<feature type="site" description="Contributes to redox potential value" evidence="8">
    <location>
        <position position="28"/>
    </location>
</feature>
<dbReference type="RefSeq" id="WP_073572512.1">
    <property type="nucleotide sequence ID" value="NZ_FRXN01000004.1"/>
</dbReference>
<feature type="site" description="Deprotonates C-terminal active site Cys" evidence="8">
    <location>
        <position position="20"/>
    </location>
</feature>
<keyword evidence="12" id="KW-1185">Reference proteome</keyword>
<evidence type="ECO:0000256" key="2">
    <source>
        <dbReference type="ARBA" id="ARBA00022448"/>
    </source>
</evidence>
<dbReference type="PRINTS" id="PR00421">
    <property type="entry name" value="THIOREDOXIN"/>
</dbReference>
<dbReference type="PANTHER" id="PTHR45663">
    <property type="entry name" value="GEO12009P1"/>
    <property type="match status" value="1"/>
</dbReference>
<feature type="site" description="Deprotonates C-terminal active site Cys" evidence="8">
    <location>
        <position position="27"/>
    </location>
</feature>
<feature type="disulfide bond" description="Redox-active" evidence="9">
    <location>
        <begin position="26"/>
        <end position="29"/>
    </location>
</feature>
<dbReference type="AlphaFoldDB" id="A0A1M7ZFQ2"/>
<dbReference type="EMBL" id="FRXN01000004">
    <property type="protein sequence ID" value="SHO63703.1"/>
    <property type="molecule type" value="Genomic_DNA"/>
</dbReference>
<dbReference type="GO" id="GO:0015035">
    <property type="term" value="F:protein-disulfide reductase activity"/>
    <property type="evidence" value="ECO:0007669"/>
    <property type="project" value="UniProtKB-UniRule"/>
</dbReference>
<dbReference type="PANTHER" id="PTHR45663:SF11">
    <property type="entry name" value="GEO12009P1"/>
    <property type="match status" value="1"/>
</dbReference>
<organism evidence="11 12">
    <name type="scientific">Algoriphagus zhangzhouensis</name>
    <dbReference type="NCBI Taxonomy" id="1073327"/>
    <lineage>
        <taxon>Bacteria</taxon>
        <taxon>Pseudomonadati</taxon>
        <taxon>Bacteroidota</taxon>
        <taxon>Cytophagia</taxon>
        <taxon>Cytophagales</taxon>
        <taxon>Cyclobacteriaceae</taxon>
        <taxon>Algoriphagus</taxon>
    </lineage>
</organism>
<evidence type="ECO:0000256" key="6">
    <source>
        <dbReference type="NCBIfam" id="TIGR01068"/>
    </source>
</evidence>
<dbReference type="STRING" id="1073327.SAMN04488108_2865"/>
<proteinExistence type="inferred from homology"/>
<dbReference type="GO" id="GO:0005737">
    <property type="term" value="C:cytoplasm"/>
    <property type="evidence" value="ECO:0007669"/>
    <property type="project" value="TreeGrafter"/>
</dbReference>
<evidence type="ECO:0000256" key="5">
    <source>
        <dbReference type="ARBA" id="ARBA00023284"/>
    </source>
</evidence>
<dbReference type="PIRSF" id="PIRSF000077">
    <property type="entry name" value="Thioredoxin"/>
    <property type="match status" value="1"/>
</dbReference>
<dbReference type="SUPFAM" id="SSF52833">
    <property type="entry name" value="Thioredoxin-like"/>
    <property type="match status" value="1"/>
</dbReference>
<keyword evidence="2" id="KW-0813">Transport</keyword>
<feature type="active site" description="Nucleophile" evidence="8">
    <location>
        <position position="26"/>
    </location>
</feature>
<feature type="domain" description="Thioredoxin" evidence="10">
    <location>
        <begin position="1"/>
        <end position="101"/>
    </location>
</feature>
<dbReference type="PROSITE" id="PS00194">
    <property type="entry name" value="THIOREDOXIN_1"/>
    <property type="match status" value="1"/>
</dbReference>
<evidence type="ECO:0000259" key="10">
    <source>
        <dbReference type="PROSITE" id="PS51352"/>
    </source>
</evidence>
<dbReference type="Gene3D" id="3.40.30.10">
    <property type="entry name" value="Glutaredoxin"/>
    <property type="match status" value="1"/>
</dbReference>
<dbReference type="Proteomes" id="UP000184609">
    <property type="component" value="Unassembled WGS sequence"/>
</dbReference>
<evidence type="ECO:0000256" key="7">
    <source>
        <dbReference type="PIRNR" id="PIRNR000077"/>
    </source>
</evidence>
<dbReference type="InterPro" id="IPR013766">
    <property type="entry name" value="Thioredoxin_domain"/>
</dbReference>
<dbReference type="PROSITE" id="PS51352">
    <property type="entry name" value="THIOREDOXIN_2"/>
    <property type="match status" value="1"/>
</dbReference>
<dbReference type="Pfam" id="PF00085">
    <property type="entry name" value="Thioredoxin"/>
    <property type="match status" value="1"/>
</dbReference>
<keyword evidence="3" id="KW-0249">Electron transport</keyword>
<gene>
    <name evidence="11" type="ORF">SAMN04488108_2865</name>
</gene>
<reference evidence="12" key="1">
    <citation type="submission" date="2016-12" db="EMBL/GenBank/DDBJ databases">
        <authorList>
            <person name="Varghese N."/>
            <person name="Submissions S."/>
        </authorList>
    </citation>
    <scope>NUCLEOTIDE SEQUENCE [LARGE SCALE GENOMIC DNA]</scope>
    <source>
        <strain evidence="12">DSM 25035</strain>
    </source>
</reference>
<dbReference type="OrthoDB" id="9790390at2"/>
<protein>
    <recommendedName>
        <fullName evidence="6 7">Thioredoxin</fullName>
    </recommendedName>
</protein>
<evidence type="ECO:0000256" key="1">
    <source>
        <dbReference type="ARBA" id="ARBA00008987"/>
    </source>
</evidence>
<dbReference type="InterPro" id="IPR017937">
    <property type="entry name" value="Thioredoxin_CS"/>
</dbReference>
<feature type="active site" description="Nucleophile" evidence="8">
    <location>
        <position position="29"/>
    </location>
</feature>
<evidence type="ECO:0000313" key="11">
    <source>
        <dbReference type="EMBL" id="SHO63703.1"/>
    </source>
</evidence>
<sequence length="101" mass="11563">MAKKSIKEVISKSQEAIFVDFYADWCGPCHSMDPVISEVMNELDGKVKLLKVNVDKHPQLAQQFGIRSIPHYMLFKRGKILWRKGGIITKRDLSKSLKGFI</sequence>
<comment type="similarity">
    <text evidence="1 7">Belongs to the thioredoxin family.</text>
</comment>
<evidence type="ECO:0000256" key="9">
    <source>
        <dbReference type="PIRSR" id="PIRSR000077-4"/>
    </source>
</evidence>
<dbReference type="InterPro" id="IPR036249">
    <property type="entry name" value="Thioredoxin-like_sf"/>
</dbReference>
<dbReference type="InterPro" id="IPR005746">
    <property type="entry name" value="Thioredoxin"/>
</dbReference>
<evidence type="ECO:0000313" key="12">
    <source>
        <dbReference type="Proteomes" id="UP000184609"/>
    </source>
</evidence>
<evidence type="ECO:0000256" key="4">
    <source>
        <dbReference type="ARBA" id="ARBA00023157"/>
    </source>
</evidence>
<dbReference type="NCBIfam" id="TIGR01068">
    <property type="entry name" value="thioredoxin"/>
    <property type="match status" value="1"/>
</dbReference>
<keyword evidence="4 9" id="KW-1015">Disulfide bond</keyword>
<name>A0A1M7ZFQ2_9BACT</name>
<evidence type="ECO:0000256" key="8">
    <source>
        <dbReference type="PIRSR" id="PIRSR000077-1"/>
    </source>
</evidence>
<evidence type="ECO:0000256" key="3">
    <source>
        <dbReference type="ARBA" id="ARBA00022982"/>
    </source>
</evidence>